<dbReference type="OrthoDB" id="9807934at2"/>
<dbReference type="AlphaFoldDB" id="A0A086P668"/>
<dbReference type="GO" id="GO:0005524">
    <property type="term" value="F:ATP binding"/>
    <property type="evidence" value="ECO:0007669"/>
    <property type="project" value="UniProtKB-KW"/>
</dbReference>
<accession>A0A086P668</accession>
<reference evidence="3" key="1">
    <citation type="submission" date="2014-08" db="EMBL/GenBank/DDBJ databases">
        <title>Draft genome sequences of Sphingobium herbicidovorans.</title>
        <authorList>
            <person name="Gan H.M."/>
            <person name="Gan H.Y."/>
            <person name="Savka M.A."/>
        </authorList>
    </citation>
    <scope>NUCLEOTIDE SEQUENCE [LARGE SCALE GENOMIC DNA]</scope>
    <source>
        <strain evidence="3">NBRC 16415</strain>
    </source>
</reference>
<dbReference type="GO" id="GO:0140662">
    <property type="term" value="F:ATP-dependent protein folding chaperone"/>
    <property type="evidence" value="ECO:0007669"/>
    <property type="project" value="InterPro"/>
</dbReference>
<dbReference type="PANTHER" id="PTHR42749">
    <property type="entry name" value="CELL SHAPE-DETERMINING PROTEIN MREB"/>
    <property type="match status" value="1"/>
</dbReference>
<name>A0A086P668_SPHHM</name>
<dbReference type="STRING" id="76947.GCA_002080435_03298"/>
<evidence type="ECO:0000256" key="2">
    <source>
        <dbReference type="ARBA" id="ARBA00022840"/>
    </source>
</evidence>
<keyword evidence="4" id="KW-1185">Reference proteome</keyword>
<dbReference type="Pfam" id="PF00012">
    <property type="entry name" value="HSP70"/>
    <property type="match status" value="1"/>
</dbReference>
<evidence type="ECO:0000313" key="4">
    <source>
        <dbReference type="Proteomes" id="UP000024284"/>
    </source>
</evidence>
<dbReference type="PATRIC" id="fig|1219045.3.peg.3338"/>
<dbReference type="CDD" id="cd10231">
    <property type="entry name" value="ASKHA_NBD_HSP70_YegD-like"/>
    <property type="match status" value="1"/>
</dbReference>
<dbReference type="InterPro" id="IPR043129">
    <property type="entry name" value="ATPase_NBD"/>
</dbReference>
<evidence type="ECO:0000313" key="3">
    <source>
        <dbReference type="EMBL" id="KFG88886.1"/>
    </source>
</evidence>
<proteinExistence type="predicted"/>
<gene>
    <name evidence="3" type="ORF">BV98_003286</name>
</gene>
<dbReference type="Gene3D" id="3.90.640.10">
    <property type="entry name" value="Actin, Chain A, domain 4"/>
    <property type="match status" value="2"/>
</dbReference>
<keyword evidence="2" id="KW-0067">ATP-binding</keyword>
<protein>
    <submittedName>
        <fullName evidence="3">Molecular chaperone Hsp70</fullName>
    </submittedName>
</protein>
<keyword evidence="1" id="KW-0547">Nucleotide-binding</keyword>
<dbReference type="RefSeq" id="WP_037468095.1">
    <property type="nucleotide sequence ID" value="NZ_BCZD01000011.1"/>
</dbReference>
<dbReference type="Gene3D" id="3.30.420.40">
    <property type="match status" value="3"/>
</dbReference>
<dbReference type="eggNOG" id="COG0443">
    <property type="taxonomic scope" value="Bacteria"/>
</dbReference>
<dbReference type="EMBL" id="JFZA02000045">
    <property type="protein sequence ID" value="KFG88886.1"/>
    <property type="molecule type" value="Genomic_DNA"/>
</dbReference>
<evidence type="ECO:0000256" key="1">
    <source>
        <dbReference type="ARBA" id="ARBA00022741"/>
    </source>
</evidence>
<dbReference type="SUPFAM" id="SSF53067">
    <property type="entry name" value="Actin-like ATPase domain"/>
    <property type="match status" value="2"/>
</dbReference>
<dbReference type="Proteomes" id="UP000024284">
    <property type="component" value="Unassembled WGS sequence"/>
</dbReference>
<sequence>MHSPSSIGIDFGTTNSVVALGSPGGDASMVDFAAPDGSASIFRSALCFWEDHAVPGGIAREAGPWAIAEFLEYPQGSRFLQSFKSVAASRAFEHATIFEKRLRFEELGAIFLDRLRAHAGEALKALPPRVIVGRPVRYVGQRPDNVLARQRYDLMFAALKREVHYVYEPLGAAFSFAARLAEPATLLVADFGGGTSDFSVVRIAAPGVAQRCTPLGSAGVGIAGDRFDYRIMDNLVLPMLGKGGTYDSMGKRLEIPAGHFTDFGDWSRLALMHNRRTLADLNKLQRAATDPAAIGRMIAVVENELGYPLYDAVARLKRVLSSEERAHFHFDSAGVRVEADVSRAEFEGWIAPDLARIGTAIDAALVNAGVRAEAIDHVFLTGGSSLIPAVRRLFDQRFSASRIASGDELTSIAHGLALIGQEADIAQWTVDRDAKAERA</sequence>
<dbReference type="PANTHER" id="PTHR42749:SF1">
    <property type="entry name" value="CELL SHAPE-DETERMINING PROTEIN MREB"/>
    <property type="match status" value="1"/>
</dbReference>
<comment type="caution">
    <text evidence="3">The sequence shown here is derived from an EMBL/GenBank/DDBJ whole genome shotgun (WGS) entry which is preliminary data.</text>
</comment>
<organism evidence="3 4">
    <name type="scientific">Sphingobium herbicidovorans (strain ATCC 700291 / DSM 11019 / CCUG 56400 / KCTC 2939 / LMG 18315 / NBRC 16415 / MH)</name>
    <name type="common">Sphingomonas herbicidovorans</name>
    <dbReference type="NCBI Taxonomy" id="1219045"/>
    <lineage>
        <taxon>Bacteria</taxon>
        <taxon>Pseudomonadati</taxon>
        <taxon>Pseudomonadota</taxon>
        <taxon>Alphaproteobacteria</taxon>
        <taxon>Sphingomonadales</taxon>
        <taxon>Sphingomonadaceae</taxon>
        <taxon>Sphingobium</taxon>
    </lineage>
</organism>
<dbReference type="PRINTS" id="PR00301">
    <property type="entry name" value="HEATSHOCK70"/>
</dbReference>
<dbReference type="InterPro" id="IPR042054">
    <property type="entry name" value="YegD-like"/>
</dbReference>
<dbReference type="InterPro" id="IPR013126">
    <property type="entry name" value="Hsp_70_fam"/>
</dbReference>